<dbReference type="PRINTS" id="PR00080">
    <property type="entry name" value="SDRFAMILY"/>
</dbReference>
<dbReference type="Proteomes" id="UP000032668">
    <property type="component" value="Unassembled WGS sequence"/>
</dbReference>
<dbReference type="InterPro" id="IPR002347">
    <property type="entry name" value="SDR_fam"/>
</dbReference>
<dbReference type="Pfam" id="PF13561">
    <property type="entry name" value="adh_short_C2"/>
    <property type="match status" value="1"/>
</dbReference>
<accession>A0A0D6PF09</accession>
<reference evidence="2 3" key="1">
    <citation type="submission" date="2012-11" db="EMBL/GenBank/DDBJ databases">
        <title>Whole genome sequence of Acidocella aminolytica 101 = DSM 11237.</title>
        <authorList>
            <person name="Azuma Y."/>
            <person name="Higashiura N."/>
            <person name="Hirakawa H."/>
            <person name="Matsushita K."/>
        </authorList>
    </citation>
    <scope>NUCLEOTIDE SEQUENCE [LARGE SCALE GENOMIC DNA]</scope>
    <source>
        <strain evidence="3">101 / DSM 11237</strain>
    </source>
</reference>
<comment type="similarity">
    <text evidence="1">Belongs to the short-chain dehydrogenases/reductases (SDR) family.</text>
</comment>
<dbReference type="InterPro" id="IPR020904">
    <property type="entry name" value="Sc_DH/Rdtase_CS"/>
</dbReference>
<dbReference type="STRING" id="1120923.SAMN02746095_00056"/>
<dbReference type="PROSITE" id="PS00061">
    <property type="entry name" value="ADH_SHORT"/>
    <property type="match status" value="1"/>
</dbReference>
<evidence type="ECO:0000313" key="3">
    <source>
        <dbReference type="Proteomes" id="UP000032668"/>
    </source>
</evidence>
<evidence type="ECO:0000313" key="2">
    <source>
        <dbReference type="EMBL" id="GAN80335.1"/>
    </source>
</evidence>
<dbReference type="OrthoDB" id="7375193at2"/>
<name>A0A0D6PF09_9PROT</name>
<dbReference type="InterPro" id="IPR036291">
    <property type="entry name" value="NAD(P)-bd_dom_sf"/>
</dbReference>
<dbReference type="AlphaFoldDB" id="A0A0D6PF09"/>
<dbReference type="GO" id="GO:0032787">
    <property type="term" value="P:monocarboxylic acid metabolic process"/>
    <property type="evidence" value="ECO:0007669"/>
    <property type="project" value="UniProtKB-ARBA"/>
</dbReference>
<evidence type="ECO:0000256" key="1">
    <source>
        <dbReference type="ARBA" id="ARBA00006484"/>
    </source>
</evidence>
<organism evidence="2 3">
    <name type="scientific">Acidocella aminolytica 101 = DSM 11237</name>
    <dbReference type="NCBI Taxonomy" id="1120923"/>
    <lineage>
        <taxon>Bacteria</taxon>
        <taxon>Pseudomonadati</taxon>
        <taxon>Pseudomonadota</taxon>
        <taxon>Alphaproteobacteria</taxon>
        <taxon>Acetobacterales</taxon>
        <taxon>Acidocellaceae</taxon>
        <taxon>Acidocella</taxon>
    </lineage>
</organism>
<dbReference type="EMBL" id="BANC01000044">
    <property type="protein sequence ID" value="GAN80335.1"/>
    <property type="molecule type" value="Genomic_DNA"/>
</dbReference>
<sequence length="249" mass="26812">MKRLEGRVALVTGAARTGSIGRAIAWELAQEGACIAVADYRREDEARGFAEEIEEAGGKSSNFDADVTSPAACEALVARVAARFGRLDILVNNAGHSRHQKLEDITEADFDEMIGLHLRGPFFLARAAAVHMRAAGWGRIVNISSEQSYGGDPELPHYTAAKAGLRTMTKSLALALAPCIAVNTVAPGPTATDRFKNGPEYLDEFRERIPLKRWGAPRDVARSVLFLVTDDGDAYTGQTLDPNCGTVMP</sequence>
<keyword evidence="3" id="KW-1185">Reference proteome</keyword>
<dbReference type="FunFam" id="3.40.50.720:FF:000084">
    <property type="entry name" value="Short-chain dehydrogenase reductase"/>
    <property type="match status" value="1"/>
</dbReference>
<dbReference type="SUPFAM" id="SSF51735">
    <property type="entry name" value="NAD(P)-binding Rossmann-fold domains"/>
    <property type="match status" value="1"/>
</dbReference>
<dbReference type="RefSeq" id="WP_048878752.1">
    <property type="nucleotide sequence ID" value="NZ_BANC01000044.1"/>
</dbReference>
<dbReference type="CDD" id="cd05233">
    <property type="entry name" value="SDR_c"/>
    <property type="match status" value="1"/>
</dbReference>
<dbReference type="PRINTS" id="PR00081">
    <property type="entry name" value="GDHRDH"/>
</dbReference>
<proteinExistence type="inferred from homology"/>
<dbReference type="PANTHER" id="PTHR42879:SF2">
    <property type="entry name" value="3-OXOACYL-[ACYL-CARRIER-PROTEIN] REDUCTASE FABG"/>
    <property type="match status" value="1"/>
</dbReference>
<dbReference type="InterPro" id="IPR050259">
    <property type="entry name" value="SDR"/>
</dbReference>
<dbReference type="Gene3D" id="3.40.50.720">
    <property type="entry name" value="NAD(P)-binding Rossmann-like Domain"/>
    <property type="match status" value="1"/>
</dbReference>
<comment type="caution">
    <text evidence="2">The sequence shown here is derived from an EMBL/GenBank/DDBJ whole genome shotgun (WGS) entry which is preliminary data.</text>
</comment>
<gene>
    <name evidence="2" type="ORF">Aam_045_009</name>
</gene>
<protein>
    <submittedName>
        <fullName evidence="2">Oxidoreductase/SDR, 3-oxoacyl-(Acyl carrier protein) reductase</fullName>
    </submittedName>
</protein>
<dbReference type="PANTHER" id="PTHR42879">
    <property type="entry name" value="3-OXOACYL-(ACYL-CARRIER-PROTEIN) REDUCTASE"/>
    <property type="match status" value="1"/>
</dbReference>